<organism evidence="1 2">
    <name type="scientific">Dreissena polymorpha</name>
    <name type="common">Zebra mussel</name>
    <name type="synonym">Mytilus polymorpha</name>
    <dbReference type="NCBI Taxonomy" id="45954"/>
    <lineage>
        <taxon>Eukaryota</taxon>
        <taxon>Metazoa</taxon>
        <taxon>Spiralia</taxon>
        <taxon>Lophotrochozoa</taxon>
        <taxon>Mollusca</taxon>
        <taxon>Bivalvia</taxon>
        <taxon>Autobranchia</taxon>
        <taxon>Heteroconchia</taxon>
        <taxon>Euheterodonta</taxon>
        <taxon>Imparidentia</taxon>
        <taxon>Neoheterodontei</taxon>
        <taxon>Myida</taxon>
        <taxon>Dreissenoidea</taxon>
        <taxon>Dreissenidae</taxon>
        <taxon>Dreissena</taxon>
    </lineage>
</organism>
<gene>
    <name evidence="1" type="ORF">DPMN_191645</name>
</gene>
<comment type="caution">
    <text evidence="1">The sequence shown here is derived from an EMBL/GenBank/DDBJ whole genome shotgun (WGS) entry which is preliminary data.</text>
</comment>
<name>A0A9D4BEG0_DREPO</name>
<reference evidence="1" key="1">
    <citation type="journal article" date="2019" name="bioRxiv">
        <title>The Genome of the Zebra Mussel, Dreissena polymorpha: A Resource for Invasive Species Research.</title>
        <authorList>
            <person name="McCartney M.A."/>
            <person name="Auch B."/>
            <person name="Kono T."/>
            <person name="Mallez S."/>
            <person name="Zhang Y."/>
            <person name="Obille A."/>
            <person name="Becker A."/>
            <person name="Abrahante J.E."/>
            <person name="Garbe J."/>
            <person name="Badalamenti J.P."/>
            <person name="Herman A."/>
            <person name="Mangelson H."/>
            <person name="Liachko I."/>
            <person name="Sullivan S."/>
            <person name="Sone E.D."/>
            <person name="Koren S."/>
            <person name="Silverstein K.A.T."/>
            <person name="Beckman K.B."/>
            <person name="Gohl D.M."/>
        </authorList>
    </citation>
    <scope>NUCLEOTIDE SEQUENCE</scope>
    <source>
        <strain evidence="1">Duluth1</strain>
        <tissue evidence="1">Whole animal</tissue>
    </source>
</reference>
<accession>A0A9D4BEG0</accession>
<dbReference type="AlphaFoldDB" id="A0A9D4BEG0"/>
<sequence length="78" mass="8670">MPRIKIGGDPWTFYRFSGMNGLPKTINAVITRHPHGTNTAATRNQHVNHKHVMSPETAALPCVDVEGIKIQNAFLLNH</sequence>
<dbReference type="Proteomes" id="UP000828390">
    <property type="component" value="Unassembled WGS sequence"/>
</dbReference>
<protein>
    <submittedName>
        <fullName evidence="1">Uncharacterized protein</fullName>
    </submittedName>
</protein>
<dbReference type="EMBL" id="JAIWYP010000053">
    <property type="protein sequence ID" value="KAH3690789.1"/>
    <property type="molecule type" value="Genomic_DNA"/>
</dbReference>
<keyword evidence="2" id="KW-1185">Reference proteome</keyword>
<evidence type="ECO:0000313" key="2">
    <source>
        <dbReference type="Proteomes" id="UP000828390"/>
    </source>
</evidence>
<reference evidence="1" key="2">
    <citation type="submission" date="2020-11" db="EMBL/GenBank/DDBJ databases">
        <authorList>
            <person name="McCartney M.A."/>
            <person name="Auch B."/>
            <person name="Kono T."/>
            <person name="Mallez S."/>
            <person name="Becker A."/>
            <person name="Gohl D.M."/>
            <person name="Silverstein K.A.T."/>
            <person name="Koren S."/>
            <person name="Bechman K.B."/>
            <person name="Herman A."/>
            <person name="Abrahante J.E."/>
            <person name="Garbe J."/>
        </authorList>
    </citation>
    <scope>NUCLEOTIDE SEQUENCE</scope>
    <source>
        <strain evidence="1">Duluth1</strain>
        <tissue evidence="1">Whole animal</tissue>
    </source>
</reference>
<proteinExistence type="predicted"/>
<evidence type="ECO:0000313" key="1">
    <source>
        <dbReference type="EMBL" id="KAH3690789.1"/>
    </source>
</evidence>